<proteinExistence type="inferred from homology"/>
<reference evidence="4" key="2">
    <citation type="submission" date="2023-06" db="EMBL/GenBank/DDBJ databases">
        <authorList>
            <consortium name="Lawrence Berkeley National Laboratory"/>
            <person name="Haridas S."/>
            <person name="Hensen N."/>
            <person name="Bonometti L."/>
            <person name="Westerberg I."/>
            <person name="Brannstrom I.O."/>
            <person name="Guillou S."/>
            <person name="Cros-Aarteil S."/>
            <person name="Calhoun S."/>
            <person name="Kuo A."/>
            <person name="Mondo S."/>
            <person name="Pangilinan J."/>
            <person name="Riley R."/>
            <person name="Labutti K."/>
            <person name="Andreopoulos B."/>
            <person name="Lipzen A."/>
            <person name="Chen C."/>
            <person name="Yanf M."/>
            <person name="Daum C."/>
            <person name="Ng V."/>
            <person name="Clum A."/>
            <person name="Steindorff A."/>
            <person name="Ohm R."/>
            <person name="Martin F."/>
            <person name="Silar P."/>
            <person name="Natvig D."/>
            <person name="Lalanne C."/>
            <person name="Gautier V."/>
            <person name="Ament-Velasquez S.L."/>
            <person name="Kruys A."/>
            <person name="Hutchinson M.I."/>
            <person name="Powell A.J."/>
            <person name="Barry K."/>
            <person name="Miller A.N."/>
            <person name="Grigoriev I.V."/>
            <person name="Debuchy R."/>
            <person name="Gladieux P."/>
            <person name="Thoren M.H."/>
            <person name="Johannesson H."/>
        </authorList>
    </citation>
    <scope>NUCLEOTIDE SEQUENCE</scope>
    <source>
        <strain evidence="4">CBS 118394</strain>
    </source>
</reference>
<protein>
    <recommendedName>
        <fullName evidence="3">NAD-dependent epimerase/dehydratase domain-containing protein</fullName>
    </recommendedName>
</protein>
<comment type="caution">
    <text evidence="4">The sequence shown here is derived from an EMBL/GenBank/DDBJ whole genome shotgun (WGS) entry which is preliminary data.</text>
</comment>
<dbReference type="Gene3D" id="3.40.50.720">
    <property type="entry name" value="NAD(P)-binding Rossmann-like Domain"/>
    <property type="match status" value="1"/>
</dbReference>
<gene>
    <name evidence="4" type="ORF">B0H66DRAFT_395417</name>
</gene>
<evidence type="ECO:0000313" key="5">
    <source>
        <dbReference type="Proteomes" id="UP001283341"/>
    </source>
</evidence>
<dbReference type="InterPro" id="IPR036291">
    <property type="entry name" value="NAD(P)-bd_dom_sf"/>
</dbReference>
<keyword evidence="5" id="KW-1185">Reference proteome</keyword>
<organism evidence="4 5">
    <name type="scientific">Apodospora peruviana</name>
    <dbReference type="NCBI Taxonomy" id="516989"/>
    <lineage>
        <taxon>Eukaryota</taxon>
        <taxon>Fungi</taxon>
        <taxon>Dikarya</taxon>
        <taxon>Ascomycota</taxon>
        <taxon>Pezizomycotina</taxon>
        <taxon>Sordariomycetes</taxon>
        <taxon>Sordariomycetidae</taxon>
        <taxon>Sordariales</taxon>
        <taxon>Lasiosphaeriaceae</taxon>
        <taxon>Apodospora</taxon>
    </lineage>
</organism>
<sequence length="352" mass="39074">METKEEIVLVTGANGYIAGRVVEALLEAGYSVRGTVRSKTSADGLCKAIQVLPHYCGELEIVEIPDILVKGAFDEAVKGVKVVVHIAAPVDLDSPDPDVIMKISLDGLTRALEAASAESSVRSFIFMSSVAAIRSDKEGDYTFTEADWNTDAERILAEQGRNAPPNIIYEASKVAAEKAMWKYRDEHKPKFTMTAINPYLVAGPPLVVPASEDKIPISTKMIWEVFMGKPLDKVGIPGIYHGYVDVRDVARLVLFAADRPDQVDNERFILARYYSPPQAVADIIRRKYPSPKWICQTIQEGTPGEGYDCEQYTFPKKLVYDGSKARCVMGRDYIPWEKTVVDTIERLKPLLL</sequence>
<dbReference type="GO" id="GO:0016616">
    <property type="term" value="F:oxidoreductase activity, acting on the CH-OH group of donors, NAD or NADP as acceptor"/>
    <property type="evidence" value="ECO:0007669"/>
    <property type="project" value="TreeGrafter"/>
</dbReference>
<dbReference type="Proteomes" id="UP001283341">
    <property type="component" value="Unassembled WGS sequence"/>
</dbReference>
<evidence type="ECO:0000256" key="2">
    <source>
        <dbReference type="ARBA" id="ARBA00023445"/>
    </source>
</evidence>
<feature type="domain" description="NAD-dependent epimerase/dehydratase" evidence="3">
    <location>
        <begin position="8"/>
        <end position="267"/>
    </location>
</feature>
<dbReference type="PANTHER" id="PTHR10366:SF562">
    <property type="entry name" value="ALDEHYDE REDUCTASE II (AFU_ORTHOLOGUE AFUA_1G11360)"/>
    <property type="match status" value="1"/>
</dbReference>
<dbReference type="InterPro" id="IPR001509">
    <property type="entry name" value="Epimerase_deHydtase"/>
</dbReference>
<keyword evidence="1" id="KW-0560">Oxidoreductase</keyword>
<dbReference type="AlphaFoldDB" id="A0AAE0HSR2"/>
<evidence type="ECO:0000259" key="3">
    <source>
        <dbReference type="Pfam" id="PF01370"/>
    </source>
</evidence>
<evidence type="ECO:0000313" key="4">
    <source>
        <dbReference type="EMBL" id="KAK3312190.1"/>
    </source>
</evidence>
<dbReference type="PANTHER" id="PTHR10366">
    <property type="entry name" value="NAD DEPENDENT EPIMERASE/DEHYDRATASE"/>
    <property type="match status" value="1"/>
</dbReference>
<evidence type="ECO:0000256" key="1">
    <source>
        <dbReference type="ARBA" id="ARBA00023002"/>
    </source>
</evidence>
<dbReference type="InterPro" id="IPR050425">
    <property type="entry name" value="NAD(P)_dehydrat-like"/>
</dbReference>
<accession>A0AAE0HSR2</accession>
<dbReference type="SUPFAM" id="SSF51735">
    <property type="entry name" value="NAD(P)-binding Rossmann-fold domains"/>
    <property type="match status" value="1"/>
</dbReference>
<dbReference type="Pfam" id="PF01370">
    <property type="entry name" value="Epimerase"/>
    <property type="match status" value="1"/>
</dbReference>
<name>A0AAE0HSR2_9PEZI</name>
<reference evidence="4" key="1">
    <citation type="journal article" date="2023" name="Mol. Phylogenet. Evol.">
        <title>Genome-scale phylogeny and comparative genomics of the fungal order Sordariales.</title>
        <authorList>
            <person name="Hensen N."/>
            <person name="Bonometti L."/>
            <person name="Westerberg I."/>
            <person name="Brannstrom I.O."/>
            <person name="Guillou S."/>
            <person name="Cros-Aarteil S."/>
            <person name="Calhoun S."/>
            <person name="Haridas S."/>
            <person name="Kuo A."/>
            <person name="Mondo S."/>
            <person name="Pangilinan J."/>
            <person name="Riley R."/>
            <person name="LaButti K."/>
            <person name="Andreopoulos B."/>
            <person name="Lipzen A."/>
            <person name="Chen C."/>
            <person name="Yan M."/>
            <person name="Daum C."/>
            <person name="Ng V."/>
            <person name="Clum A."/>
            <person name="Steindorff A."/>
            <person name="Ohm R.A."/>
            <person name="Martin F."/>
            <person name="Silar P."/>
            <person name="Natvig D.O."/>
            <person name="Lalanne C."/>
            <person name="Gautier V."/>
            <person name="Ament-Velasquez S.L."/>
            <person name="Kruys A."/>
            <person name="Hutchinson M.I."/>
            <person name="Powell A.J."/>
            <person name="Barry K."/>
            <person name="Miller A.N."/>
            <person name="Grigoriev I.V."/>
            <person name="Debuchy R."/>
            <person name="Gladieux P."/>
            <person name="Hiltunen Thoren M."/>
            <person name="Johannesson H."/>
        </authorList>
    </citation>
    <scope>NUCLEOTIDE SEQUENCE</scope>
    <source>
        <strain evidence="4">CBS 118394</strain>
    </source>
</reference>
<comment type="similarity">
    <text evidence="2">Belongs to the NAD(P)-dependent epimerase/dehydratase family. Dihydroflavonol-4-reductase subfamily.</text>
</comment>
<dbReference type="EMBL" id="JAUEDM010000009">
    <property type="protein sequence ID" value="KAK3312190.1"/>
    <property type="molecule type" value="Genomic_DNA"/>
</dbReference>